<dbReference type="SMART" id="SM00504">
    <property type="entry name" value="Ubox"/>
    <property type="match status" value="2"/>
</dbReference>
<feature type="region of interest" description="Disordered" evidence="1">
    <location>
        <begin position="1365"/>
        <end position="1399"/>
    </location>
</feature>
<feature type="compositionally biased region" description="Low complexity" evidence="1">
    <location>
        <begin position="853"/>
        <end position="866"/>
    </location>
</feature>
<feature type="compositionally biased region" description="Pro residues" evidence="1">
    <location>
        <begin position="1848"/>
        <end position="1863"/>
    </location>
</feature>
<dbReference type="Gene3D" id="3.30.40.10">
    <property type="entry name" value="Zinc/RING finger domain, C3HC4 (zinc finger)"/>
    <property type="match status" value="2"/>
</dbReference>
<dbReference type="Pfam" id="PF04564">
    <property type="entry name" value="U-box"/>
    <property type="match status" value="2"/>
</dbReference>
<feature type="region of interest" description="Disordered" evidence="1">
    <location>
        <begin position="1696"/>
        <end position="1868"/>
    </location>
</feature>
<evidence type="ECO:0000313" key="4">
    <source>
        <dbReference type="Proteomes" id="UP000030745"/>
    </source>
</evidence>
<name>A0A067D025_SAPPC</name>
<feature type="compositionally biased region" description="Low complexity" evidence="1">
    <location>
        <begin position="906"/>
        <end position="943"/>
    </location>
</feature>
<keyword evidence="4" id="KW-1185">Reference proteome</keyword>
<proteinExistence type="predicted"/>
<dbReference type="InterPro" id="IPR052085">
    <property type="entry name" value="WD-SAM-U-box"/>
</dbReference>
<dbReference type="OMA" id="HACALPS"/>
<evidence type="ECO:0000256" key="1">
    <source>
        <dbReference type="SAM" id="MobiDB-lite"/>
    </source>
</evidence>
<dbReference type="KEGG" id="spar:SPRG_03324"/>
<feature type="domain" description="U-box" evidence="2">
    <location>
        <begin position="552"/>
        <end position="625"/>
    </location>
</feature>
<accession>A0A067D025</accession>
<feature type="compositionally biased region" description="Polar residues" evidence="1">
    <location>
        <begin position="1038"/>
        <end position="1047"/>
    </location>
</feature>
<feature type="compositionally biased region" description="Low complexity" evidence="1">
    <location>
        <begin position="1010"/>
        <end position="1023"/>
    </location>
</feature>
<dbReference type="SUPFAM" id="SSF57850">
    <property type="entry name" value="RING/U-box"/>
    <property type="match status" value="2"/>
</dbReference>
<organism evidence="3 4">
    <name type="scientific">Saprolegnia parasitica (strain CBS 223.65)</name>
    <dbReference type="NCBI Taxonomy" id="695850"/>
    <lineage>
        <taxon>Eukaryota</taxon>
        <taxon>Sar</taxon>
        <taxon>Stramenopiles</taxon>
        <taxon>Oomycota</taxon>
        <taxon>Saprolegniomycetes</taxon>
        <taxon>Saprolegniales</taxon>
        <taxon>Saprolegniaceae</taxon>
        <taxon>Saprolegnia</taxon>
    </lineage>
</organism>
<feature type="compositionally biased region" description="Low complexity" evidence="1">
    <location>
        <begin position="1118"/>
        <end position="1127"/>
    </location>
</feature>
<dbReference type="GO" id="GO:0016567">
    <property type="term" value="P:protein ubiquitination"/>
    <property type="evidence" value="ECO:0007669"/>
    <property type="project" value="InterPro"/>
</dbReference>
<gene>
    <name evidence="3" type="ORF">SPRG_03324</name>
</gene>
<dbReference type="STRING" id="695850.A0A067D025"/>
<dbReference type="InterPro" id="IPR013083">
    <property type="entry name" value="Znf_RING/FYVE/PHD"/>
</dbReference>
<feature type="region of interest" description="Disordered" evidence="1">
    <location>
        <begin position="993"/>
        <end position="1127"/>
    </location>
</feature>
<dbReference type="GO" id="GO:0004842">
    <property type="term" value="F:ubiquitin-protein transferase activity"/>
    <property type="evidence" value="ECO:0007669"/>
    <property type="project" value="InterPro"/>
</dbReference>
<feature type="compositionally biased region" description="Low complexity" evidence="1">
    <location>
        <begin position="1696"/>
        <end position="1714"/>
    </location>
</feature>
<evidence type="ECO:0000313" key="3">
    <source>
        <dbReference type="EMBL" id="KDO32106.1"/>
    </source>
</evidence>
<feature type="domain" description="U-box" evidence="2">
    <location>
        <begin position="1"/>
        <end position="73"/>
    </location>
</feature>
<dbReference type="OrthoDB" id="10064100at2759"/>
<dbReference type="GeneID" id="24125837"/>
<feature type="region of interest" description="Disordered" evidence="1">
    <location>
        <begin position="853"/>
        <end position="943"/>
    </location>
</feature>
<sequence>MLEAFVCPITQDVMEDPVVTADGHTYERSAIARWLRDHGTSPVTNCVLTSSVLSPNYALKRAIAEFRAHEAPPSAPELPDEPPWPAPPMGYFVYHVAASTSLFTAPALDARVAASHHIIAANELVLIAQCVEEPETGTIFLQLADANEAPLQHQFIRETADMRRVPVRHARDVYSATQYARMYLRPSTRGGAVNTHDAAYEGDMVSADLHVVNPTSQRSYVRLEGSTTWLLAASLHRVAYSVEKLLFRAPYAVDLFANAEARISHENPLVTLPIHALVTASRSIPFTDGYVVQVTYDGITGWATFDEEDRLWSSPPRLAEGPPGRQIPVAIVQGRWHVVVMNNILDDGSIDQEFHGSLPETLVERLMDCKRQGRLITHAAIGPSGEWYLSTETRDGTNARAYCSTDVPAILQDRLPPKATVVFGPNKEMLARFGDAVLYAGVAAAIATRLASVETIEAVGFCSNGSLFLKSPESLYCGDGITAGFRDNVLSASLDHGRGALCSVSVTSRNRFVAIHEHKFRVGGSIPPTLRAHLTAFYARHVRVRNERRQLAMHTSFVCPLTHRVMVDPVVAADGRSYERAAIAKWLETHEAAPGAETPLPSKALLPNLALRDAIREAAAKGTEQLPQAGYFIYRCLRSMHACALPSFLHRGMLPNRQPFVMPADDLVIVTRRERGAGCNDVFLRTEGNIFLFESEFGVPTAVRIEPLRELRVYRARKVTSLTLRPVKFAPMPQTRTIQPGEIISTDMFVHDANGFGFARSESSGSWVSTMFLDLVPPPPTKPSFRVQAATMLFSNCLATDARVISSTVIPQGTVVVGQIAVPMSATKLAVRTTYSGVTGWFEASTSMVVTASSDTNATATDAPPAKVRRLDSAHVAPSSQPTSRPVAAPGALDSILKELQGRGKAAATSKSTTAPAQPTAAPAAAVAVPTPAETRAATPSVAPATTVATPAATPVTKATTAPVAAPAASSVATPAATPSATPVASPAAALTANRVSATAQPRSNGARDTTPVKTTVATPTKALEASHATSARAPSMAPTTTATHSFLSPSSVRNASSLLSSASPAQRQLQATAKPASSPSTTKAASAPQARAGISGTSLTAAPAPTPVGKMPRVKMPTPTCTPTPVTSTLPQTGYFIYRTLDRVVLSRTPSTSDRLLLPSGAPRRLPPNELVVVTQRVRGDVHSPVFLALESDATDPMFLPEAIDGVDVAEVVVPASDIAVYETIAPAPVTRHPMAPTPTDARLPPGCLISTDLHVDDMTGGEYVRLEHSMHWVPLACLRHLKHVPGQHSFVMDDATQLVSNAYSRLSVPIAVVPRGTTLVGRMVVDLPRASQCLVRAVYKGATGWLFATRPASLLAAVAPVAPKQPRTPVKPDPSSDSDVEIVSPPTTRTKEEPRAQVAPAALPVPTAPVAVAQPRQEPLVSVSQQRHICAPAPRRSKKTAASKARPVPPPIKVVPPGRQLKVVLRGGYFAVLHTPLSGCSTILGEYLPLPLTERIRQVCFVGHCITHMALSPDDAWYLSLQRSAGAAYTIVSPSANDYVRHHAKPKMHAAFANGRIVLAPEAGPALSRGFAGSFLQRRLSSSKKVDILAMDDDGSVFMRDAIGHVAHGLSQLMLNTILEPSPVGGGALVDVVLSKDKWVLLYEHTFRASPTVPSVVVNLLHKAYGMQGHDESTLDPATTDAPVPVSCAPTTVAPVPPSAAAAATEEQVPTVPKEPDAVAYVKPEPTPHASSEITRASDVEQEATAEPDPAVADETAARHPASPAPSRPAPPTVVGEEEATLRADAASTPSIAADDASDDAVILKAEVLPSSLPPPSRVKQEPSAFEFVPSTPSPLPSPAQTERASPPPVMQASPTPPPASAPVRGRLHASLLASFEEDDIDVWSIS</sequence>
<feature type="region of interest" description="Disordered" evidence="1">
    <location>
        <begin position="1433"/>
        <end position="1455"/>
    </location>
</feature>
<dbReference type="RefSeq" id="XP_012197291.1">
    <property type="nucleotide sequence ID" value="XM_012341901.1"/>
</dbReference>
<dbReference type="Proteomes" id="UP000030745">
    <property type="component" value="Unassembled WGS sequence"/>
</dbReference>
<protein>
    <recommendedName>
        <fullName evidence="2">U-box domain-containing protein</fullName>
    </recommendedName>
</protein>
<dbReference type="EMBL" id="KK583196">
    <property type="protein sequence ID" value="KDO32106.1"/>
    <property type="molecule type" value="Genomic_DNA"/>
</dbReference>
<dbReference type="InterPro" id="IPR003613">
    <property type="entry name" value="Ubox_domain"/>
</dbReference>
<dbReference type="CDD" id="cd16655">
    <property type="entry name" value="RING-Ubox_WDSUB1-like"/>
    <property type="match status" value="2"/>
</dbReference>
<dbReference type="PROSITE" id="PS51698">
    <property type="entry name" value="U_BOX"/>
    <property type="match status" value="2"/>
</dbReference>
<dbReference type="PANTHER" id="PTHR46573:SF1">
    <property type="entry name" value="WD REPEAT, SAM AND U-BOX DOMAIN-CONTAINING PROTEIN 1"/>
    <property type="match status" value="1"/>
</dbReference>
<reference evidence="3 4" key="1">
    <citation type="journal article" date="2013" name="PLoS Genet.">
        <title>Distinctive expansion of potential virulence genes in the genome of the oomycete fish pathogen Saprolegnia parasitica.</title>
        <authorList>
            <person name="Jiang R.H."/>
            <person name="de Bruijn I."/>
            <person name="Haas B.J."/>
            <person name="Belmonte R."/>
            <person name="Lobach L."/>
            <person name="Christie J."/>
            <person name="van den Ackerveken G."/>
            <person name="Bottin A."/>
            <person name="Bulone V."/>
            <person name="Diaz-Moreno S.M."/>
            <person name="Dumas B."/>
            <person name="Fan L."/>
            <person name="Gaulin E."/>
            <person name="Govers F."/>
            <person name="Grenville-Briggs L.J."/>
            <person name="Horner N.R."/>
            <person name="Levin J.Z."/>
            <person name="Mammella M."/>
            <person name="Meijer H.J."/>
            <person name="Morris P."/>
            <person name="Nusbaum C."/>
            <person name="Oome S."/>
            <person name="Phillips A.J."/>
            <person name="van Rooyen D."/>
            <person name="Rzeszutek E."/>
            <person name="Saraiva M."/>
            <person name="Secombes C.J."/>
            <person name="Seidl M.F."/>
            <person name="Snel B."/>
            <person name="Stassen J.H."/>
            <person name="Sykes S."/>
            <person name="Tripathy S."/>
            <person name="van den Berg H."/>
            <person name="Vega-Arreguin J.C."/>
            <person name="Wawra S."/>
            <person name="Young S.K."/>
            <person name="Zeng Q."/>
            <person name="Dieguez-Uribeondo J."/>
            <person name="Russ C."/>
            <person name="Tyler B.M."/>
            <person name="van West P."/>
        </authorList>
    </citation>
    <scope>NUCLEOTIDE SEQUENCE [LARGE SCALE GENOMIC DNA]</scope>
    <source>
        <strain evidence="3 4">CBS 223.65</strain>
    </source>
</reference>
<evidence type="ECO:0000259" key="2">
    <source>
        <dbReference type="PROSITE" id="PS51698"/>
    </source>
</evidence>
<feature type="compositionally biased region" description="Low complexity" evidence="1">
    <location>
        <begin position="1786"/>
        <end position="1797"/>
    </location>
</feature>
<dbReference type="PANTHER" id="PTHR46573">
    <property type="entry name" value="WD REPEAT, SAM AND U-BOX DOMAIN-CONTAINING PROTEIN 1"/>
    <property type="match status" value="1"/>
</dbReference>
<feature type="compositionally biased region" description="Polar residues" evidence="1">
    <location>
        <begin position="994"/>
        <end position="1008"/>
    </location>
</feature>
<feature type="compositionally biased region" description="Low complexity" evidence="1">
    <location>
        <begin position="1048"/>
        <end position="1091"/>
    </location>
</feature>
<feature type="compositionally biased region" description="Pro residues" evidence="1">
    <location>
        <begin position="1765"/>
        <end position="1774"/>
    </location>
</feature>
<dbReference type="VEuPathDB" id="FungiDB:SPRG_03324"/>